<feature type="compositionally biased region" description="Basic and acidic residues" evidence="1">
    <location>
        <begin position="9"/>
        <end position="28"/>
    </location>
</feature>
<feature type="non-terminal residue" evidence="3">
    <location>
        <position position="325"/>
    </location>
</feature>
<dbReference type="Proteomes" id="UP000266721">
    <property type="component" value="Unassembled WGS sequence"/>
</dbReference>
<dbReference type="AlphaFoldDB" id="A0A3L5TV76"/>
<keyword evidence="4" id="KW-1185">Reference proteome</keyword>
<dbReference type="SUPFAM" id="SSF52540">
    <property type="entry name" value="P-loop containing nucleoside triphosphate hydrolases"/>
    <property type="match status" value="1"/>
</dbReference>
<gene>
    <name evidence="3" type="ORF">AM593_08200</name>
</gene>
<evidence type="ECO:0000259" key="2">
    <source>
        <dbReference type="Pfam" id="PF00350"/>
    </source>
</evidence>
<feature type="region of interest" description="Disordered" evidence="1">
    <location>
        <begin position="1"/>
        <end position="40"/>
    </location>
</feature>
<sequence length="325" mass="37302">MELSGSISEDDRKKRGEYSQEKDADTWRPPRYGKKKTSPDEQIQSLRVMFESVEQMLICEDYYKDLQQELSAACPEYMTVLLTAKRDLLRNDCGIVVTETSAGKTTLINQLVGERVFSTNTLAATGRITRVRHSEKMEVKCYTKNDILKKTVEVQDVKKMRSVIRKLTDISNIPEELKDIYYVDVYLPVSILKGNVIIVDTPGIGENEGLDKMLLDFLPHAVSFVFIANARNAGGIHDDRLSKILKTILDNRHKMPCFDPKEVMFLTNQWDIIKNVEYSTDEDENGVSSKREDQHTQIWIDIQDKLSKGWAGLQIENIFRISLEQ</sequence>
<dbReference type="PANTHER" id="PTHR26392">
    <property type="entry name" value="MITOGEN-ACTIVATED PROTEIN KINASE KINASE KINASE 7-RELATED"/>
    <property type="match status" value="1"/>
</dbReference>
<dbReference type="InterPro" id="IPR027417">
    <property type="entry name" value="P-loop_NTPase"/>
</dbReference>
<dbReference type="Gene3D" id="3.40.50.300">
    <property type="entry name" value="P-loop containing nucleotide triphosphate hydrolases"/>
    <property type="match status" value="1"/>
</dbReference>
<dbReference type="Pfam" id="PF00350">
    <property type="entry name" value="Dynamin_N"/>
    <property type="match status" value="1"/>
</dbReference>
<comment type="caution">
    <text evidence="3">The sequence shown here is derived from an EMBL/GenBank/DDBJ whole genome shotgun (WGS) entry which is preliminary data.</text>
</comment>
<accession>A0A3L5TV76</accession>
<protein>
    <recommendedName>
        <fullName evidence="2">Dynamin N-terminal domain-containing protein</fullName>
    </recommendedName>
</protein>
<evidence type="ECO:0000256" key="1">
    <source>
        <dbReference type="SAM" id="MobiDB-lite"/>
    </source>
</evidence>
<proteinExistence type="predicted"/>
<evidence type="ECO:0000313" key="3">
    <source>
        <dbReference type="EMBL" id="OPL33857.1"/>
    </source>
</evidence>
<dbReference type="EMBL" id="KV581310">
    <property type="protein sequence ID" value="OPL33857.1"/>
    <property type="molecule type" value="Genomic_DNA"/>
</dbReference>
<organism evidence="3 4">
    <name type="scientific">Mytilus galloprovincialis</name>
    <name type="common">Mediterranean mussel</name>
    <dbReference type="NCBI Taxonomy" id="29158"/>
    <lineage>
        <taxon>Eukaryota</taxon>
        <taxon>Metazoa</taxon>
        <taxon>Spiralia</taxon>
        <taxon>Lophotrochozoa</taxon>
        <taxon>Mollusca</taxon>
        <taxon>Bivalvia</taxon>
        <taxon>Autobranchia</taxon>
        <taxon>Pteriomorphia</taxon>
        <taxon>Mytilida</taxon>
        <taxon>Mytiloidea</taxon>
        <taxon>Mytilidae</taxon>
        <taxon>Mytilinae</taxon>
        <taxon>Mytilus</taxon>
    </lineage>
</organism>
<dbReference type="InterPro" id="IPR045063">
    <property type="entry name" value="Dynamin_N"/>
</dbReference>
<dbReference type="PANTHER" id="PTHR26392:SF92">
    <property type="entry name" value="PROTEIN KINASE DOMAIN-CONTAINING PROTEIN"/>
    <property type="match status" value="1"/>
</dbReference>
<reference evidence="3 4" key="1">
    <citation type="journal article" date="2016" name="PLoS ONE">
        <title>A First Insight into the Genome of the Filter-Feeder Mussel Mytilus galloprovincialis.</title>
        <authorList>
            <person name="Murgarella M."/>
            <person name="Puiu D."/>
            <person name="Novoa B."/>
            <person name="Figueras A."/>
            <person name="Posada D."/>
            <person name="Canchaya C."/>
        </authorList>
    </citation>
    <scope>NUCLEOTIDE SEQUENCE [LARGE SCALE GENOMIC DNA]</scope>
    <source>
        <tissue evidence="3">Muscle</tissue>
    </source>
</reference>
<dbReference type="SMR" id="A0A3L5TV76"/>
<name>A0A3L5TV76_MYTGA</name>
<feature type="non-terminal residue" evidence="3">
    <location>
        <position position="1"/>
    </location>
</feature>
<feature type="domain" description="Dynamin N-terminal" evidence="2">
    <location>
        <begin position="96"/>
        <end position="233"/>
    </location>
</feature>
<evidence type="ECO:0000313" key="4">
    <source>
        <dbReference type="Proteomes" id="UP000266721"/>
    </source>
</evidence>